<name>A0ABU2XZ98_9ACTN</name>
<organism evidence="2 3">
    <name type="scientific">Streptomyces lonegramiae</name>
    <dbReference type="NCBI Taxonomy" id="3075524"/>
    <lineage>
        <taxon>Bacteria</taxon>
        <taxon>Bacillati</taxon>
        <taxon>Actinomycetota</taxon>
        <taxon>Actinomycetes</taxon>
        <taxon>Kitasatosporales</taxon>
        <taxon>Streptomycetaceae</taxon>
        <taxon>Streptomyces</taxon>
    </lineage>
</organism>
<evidence type="ECO:0000313" key="2">
    <source>
        <dbReference type="EMBL" id="MDT0551243.1"/>
    </source>
</evidence>
<accession>A0ABU2XZ98</accession>
<proteinExistence type="predicted"/>
<comment type="caution">
    <text evidence="2">The sequence shown here is derived from an EMBL/GenBank/DDBJ whole genome shotgun (WGS) entry which is preliminary data.</text>
</comment>
<dbReference type="EMBL" id="JAVRFD010000894">
    <property type="protein sequence ID" value="MDT0551243.1"/>
    <property type="molecule type" value="Genomic_DNA"/>
</dbReference>
<dbReference type="InterPro" id="IPR016035">
    <property type="entry name" value="Acyl_Trfase/lysoPLipase"/>
</dbReference>
<sequence>TAQWQPVLSPEYLRDHALRPVLFGAAVERMAGEGFDTFVEIGHGATLSGAAHAAAAAATADTAADADATASTADTAADATADAASAAAAGAGVRRAGGPDARGGGDTGTEGSPSGGGSGPCGRVMVIPALPGDSGDRPLRHD</sequence>
<gene>
    <name evidence="2" type="ORF">RND15_52705</name>
</gene>
<feature type="non-terminal residue" evidence="2">
    <location>
        <position position="1"/>
    </location>
</feature>
<evidence type="ECO:0000256" key="1">
    <source>
        <dbReference type="SAM" id="MobiDB-lite"/>
    </source>
</evidence>
<feature type="region of interest" description="Disordered" evidence="1">
    <location>
        <begin position="58"/>
        <end position="142"/>
    </location>
</feature>
<feature type="compositionally biased region" description="Gly residues" evidence="1">
    <location>
        <begin position="100"/>
        <end position="120"/>
    </location>
</feature>
<dbReference type="Gene3D" id="3.40.366.10">
    <property type="entry name" value="Malonyl-Coenzyme A Acyl Carrier Protein, domain 2"/>
    <property type="match status" value="1"/>
</dbReference>
<keyword evidence="3" id="KW-1185">Reference proteome</keyword>
<dbReference type="Proteomes" id="UP001180754">
    <property type="component" value="Unassembled WGS sequence"/>
</dbReference>
<evidence type="ECO:0000313" key="3">
    <source>
        <dbReference type="Proteomes" id="UP001180754"/>
    </source>
</evidence>
<dbReference type="InterPro" id="IPR001227">
    <property type="entry name" value="Ac_transferase_dom_sf"/>
</dbReference>
<feature type="compositionally biased region" description="Low complexity" evidence="1">
    <location>
        <begin position="58"/>
        <end position="99"/>
    </location>
</feature>
<protein>
    <submittedName>
        <fullName evidence="2">Uncharacterized protein</fullName>
    </submittedName>
</protein>
<reference evidence="2" key="1">
    <citation type="submission" date="2024-05" db="EMBL/GenBank/DDBJ databases">
        <title>30 novel species of actinomycetes from the DSMZ collection.</title>
        <authorList>
            <person name="Nouioui I."/>
        </authorList>
    </citation>
    <scope>NUCLEOTIDE SEQUENCE</scope>
    <source>
        <strain evidence="2">DSM 41529</strain>
    </source>
</reference>
<dbReference type="SUPFAM" id="SSF52151">
    <property type="entry name" value="FabD/lysophospholipase-like"/>
    <property type="match status" value="1"/>
</dbReference>
<feature type="non-terminal residue" evidence="2">
    <location>
        <position position="142"/>
    </location>
</feature>